<name>A0A9D1XWM7_9BACT</name>
<dbReference type="InterPro" id="IPR025905">
    <property type="entry name" value="NVEALA"/>
</dbReference>
<sequence length="76" mass="8516">MKKKKMIGLLIVAVAILTGWHYSQSHEVQLSELALENVEALASCEVEGWMTGYYHVTLFGDCMWTCRKGGPNKCPI</sequence>
<comment type="caution">
    <text evidence="1">The sequence shown here is derived from an EMBL/GenBank/DDBJ whole genome shotgun (WGS) entry which is preliminary data.</text>
</comment>
<dbReference type="Proteomes" id="UP000823847">
    <property type="component" value="Unassembled WGS sequence"/>
</dbReference>
<dbReference type="Pfam" id="PF14055">
    <property type="entry name" value="NVEALA"/>
    <property type="match status" value="1"/>
</dbReference>
<organism evidence="1 2">
    <name type="scientific">Candidatus Parabacteroides intestinigallinarum</name>
    <dbReference type="NCBI Taxonomy" id="2838722"/>
    <lineage>
        <taxon>Bacteria</taxon>
        <taxon>Pseudomonadati</taxon>
        <taxon>Bacteroidota</taxon>
        <taxon>Bacteroidia</taxon>
        <taxon>Bacteroidales</taxon>
        <taxon>Tannerellaceae</taxon>
        <taxon>Parabacteroides</taxon>
    </lineage>
</organism>
<dbReference type="EMBL" id="DXEN01000092">
    <property type="protein sequence ID" value="HIX87394.1"/>
    <property type="molecule type" value="Genomic_DNA"/>
</dbReference>
<evidence type="ECO:0000313" key="2">
    <source>
        <dbReference type="Proteomes" id="UP000823847"/>
    </source>
</evidence>
<proteinExistence type="predicted"/>
<dbReference type="AlphaFoldDB" id="A0A9D1XWM7"/>
<accession>A0A9D1XWM7</accession>
<gene>
    <name evidence="1" type="ORF">H9848_12445</name>
</gene>
<reference evidence="1" key="2">
    <citation type="submission" date="2021-04" db="EMBL/GenBank/DDBJ databases">
        <authorList>
            <person name="Gilroy R."/>
        </authorList>
    </citation>
    <scope>NUCLEOTIDE SEQUENCE</scope>
    <source>
        <strain evidence="1">ChiHecec2B26-12326</strain>
    </source>
</reference>
<reference evidence="1" key="1">
    <citation type="journal article" date="2021" name="PeerJ">
        <title>Extensive microbial diversity within the chicken gut microbiome revealed by metagenomics and culture.</title>
        <authorList>
            <person name="Gilroy R."/>
            <person name="Ravi A."/>
            <person name="Getino M."/>
            <person name="Pursley I."/>
            <person name="Horton D.L."/>
            <person name="Alikhan N.F."/>
            <person name="Baker D."/>
            <person name="Gharbi K."/>
            <person name="Hall N."/>
            <person name="Watson M."/>
            <person name="Adriaenssens E.M."/>
            <person name="Foster-Nyarko E."/>
            <person name="Jarju S."/>
            <person name="Secka A."/>
            <person name="Antonio M."/>
            <person name="Oren A."/>
            <person name="Chaudhuri R.R."/>
            <person name="La Ragione R."/>
            <person name="Hildebrand F."/>
            <person name="Pallen M.J."/>
        </authorList>
    </citation>
    <scope>NUCLEOTIDE SEQUENCE</scope>
    <source>
        <strain evidence="1">ChiHecec2B26-12326</strain>
    </source>
</reference>
<evidence type="ECO:0000313" key="1">
    <source>
        <dbReference type="EMBL" id="HIX87394.1"/>
    </source>
</evidence>
<protein>
    <submittedName>
        <fullName evidence="1">NVEALA domain-containing protein</fullName>
    </submittedName>
</protein>